<sequence>MSVPYLANIFIYPIKSLDRISVPQATILESGALEHDREWALVDQKGFFVNGKRNAKIYLLRASFDNDLGTISLQMQGTEQKVTFEIEKEKTVLESWLSDYFGFRVKFLQNTTTGFPDDTKAKGPTVISTATIKAVASWFPELSTEEIRLRLRANLEIGGVEAFWEDQLFAQVGDCIQFQVGEVLLEGIYPCKRCVVPTRDSLTGITYPNFQKIFSAKRQETLPSWVNREYFNHFYRLSVNTKVSTSEAGKILCQGDKIKIIGATSTQH</sequence>
<feature type="domain" description="MOSC" evidence="1">
    <location>
        <begin position="90"/>
        <end position="261"/>
    </location>
</feature>
<reference evidence="2" key="1">
    <citation type="submission" date="2019-11" db="EMBL/GenBank/DDBJ databases">
        <title>Genomic insights into an expanded diversity of filamentous marine cyanobacteria reveals the extraordinary biosynthetic potential of Moorea and Okeania.</title>
        <authorList>
            <person name="Ferreira Leao T."/>
            <person name="Wang M."/>
            <person name="Moss N."/>
            <person name="Da Silva R."/>
            <person name="Sanders J."/>
            <person name="Nurk S."/>
            <person name="Gurevich A."/>
            <person name="Humphrey G."/>
            <person name="Reher R."/>
            <person name="Zhu Q."/>
            <person name="Belda-Ferre P."/>
            <person name="Glukhov E."/>
            <person name="Rex R."/>
            <person name="Dorrestein P.C."/>
            <person name="Knight R."/>
            <person name="Pevzner P."/>
            <person name="Gerwick W.H."/>
            <person name="Gerwick L."/>
        </authorList>
    </citation>
    <scope>NUCLEOTIDE SEQUENCE</scope>
    <source>
        <strain evidence="2">SIO1C4</strain>
    </source>
</reference>
<gene>
    <name evidence="2" type="ORF">F6J89_29530</name>
</gene>
<dbReference type="GO" id="GO:0030170">
    <property type="term" value="F:pyridoxal phosphate binding"/>
    <property type="evidence" value="ECO:0007669"/>
    <property type="project" value="InterPro"/>
</dbReference>
<dbReference type="AlphaFoldDB" id="A0A6B3NIS5"/>
<dbReference type="InterPro" id="IPR005302">
    <property type="entry name" value="MoCF_Sase_C"/>
</dbReference>
<comment type="caution">
    <text evidence="2">The sequence shown here is derived from an EMBL/GenBank/DDBJ whole genome shotgun (WGS) entry which is preliminary data.</text>
</comment>
<protein>
    <submittedName>
        <fullName evidence="2">MOSC domain-containing protein</fullName>
    </submittedName>
</protein>
<accession>A0A6B3NIS5</accession>
<proteinExistence type="predicted"/>
<dbReference type="GO" id="GO:0030151">
    <property type="term" value="F:molybdenum ion binding"/>
    <property type="evidence" value="ECO:0007669"/>
    <property type="project" value="InterPro"/>
</dbReference>
<dbReference type="PROSITE" id="PS51340">
    <property type="entry name" value="MOSC"/>
    <property type="match status" value="1"/>
</dbReference>
<dbReference type="InterPro" id="IPR005303">
    <property type="entry name" value="MOCOS_middle"/>
</dbReference>
<evidence type="ECO:0000259" key="1">
    <source>
        <dbReference type="PROSITE" id="PS51340"/>
    </source>
</evidence>
<name>A0A6B3NIS5_9CYAN</name>
<dbReference type="EMBL" id="JAAHFQ010000885">
    <property type="protein sequence ID" value="NER31640.1"/>
    <property type="molecule type" value="Genomic_DNA"/>
</dbReference>
<organism evidence="2">
    <name type="scientific">Symploca sp. SIO1C4</name>
    <dbReference type="NCBI Taxonomy" id="2607765"/>
    <lineage>
        <taxon>Bacteria</taxon>
        <taxon>Bacillati</taxon>
        <taxon>Cyanobacteriota</taxon>
        <taxon>Cyanophyceae</taxon>
        <taxon>Coleofasciculales</taxon>
        <taxon>Coleofasciculaceae</taxon>
        <taxon>Symploca</taxon>
    </lineage>
</organism>
<evidence type="ECO:0000313" key="2">
    <source>
        <dbReference type="EMBL" id="NER31640.1"/>
    </source>
</evidence>
<dbReference type="SUPFAM" id="SSF141673">
    <property type="entry name" value="MOSC N-terminal domain-like"/>
    <property type="match status" value="1"/>
</dbReference>
<dbReference type="Pfam" id="PF03476">
    <property type="entry name" value="MOSC_N"/>
    <property type="match status" value="1"/>
</dbReference>
<dbReference type="GO" id="GO:0003824">
    <property type="term" value="F:catalytic activity"/>
    <property type="evidence" value="ECO:0007669"/>
    <property type="project" value="InterPro"/>
</dbReference>